<evidence type="ECO:0000313" key="5">
    <source>
        <dbReference type="Proteomes" id="UP000232654"/>
    </source>
</evidence>
<accession>A0A2N0T3V9</accession>
<dbReference type="Pfam" id="PF20990">
    <property type="entry name" value="DUF2207_C"/>
    <property type="match status" value="1"/>
</dbReference>
<organism evidence="4 5">
    <name type="scientific">Bifidobacterium longum</name>
    <dbReference type="NCBI Taxonomy" id="216816"/>
    <lineage>
        <taxon>Bacteria</taxon>
        <taxon>Bacillati</taxon>
        <taxon>Actinomycetota</taxon>
        <taxon>Actinomycetes</taxon>
        <taxon>Bifidobacteriales</taxon>
        <taxon>Bifidobacteriaceae</taxon>
        <taxon>Bifidobacterium</taxon>
    </lineage>
</organism>
<feature type="domain" description="DUF2207" evidence="2">
    <location>
        <begin position="43"/>
        <end position="276"/>
    </location>
</feature>
<protein>
    <recommendedName>
        <fullName evidence="6">DUF2207 domain-containing protein</fullName>
    </recommendedName>
</protein>
<feature type="transmembrane region" description="Helical" evidence="1">
    <location>
        <begin position="554"/>
        <end position="576"/>
    </location>
</feature>
<sequence length="752" mass="81491">MWIRFIRAGIISIVATVVLAVITLAIIGTSAFGDSADLSYRTLDYDVTATANGDLKVTQHIDVKMRERTDSDDNTKPWKQLFQQYTLNSGTLTDISDISVRNVTDGIDYAQQSEPKLPSDVSSDKEWNSDYANHWYVADVSDGSDHPKAYTPGTDGLKPSASATEDDTTVEIGWNIPVTTEADSMKFDVSFTMHDVATKWKDVASFQWEPFGKKNQVPIGTVTGTVHFPNGITGKTSWAWLHTERTSETKRNSDGSYTFTAYNIHNGDYLDVVAAFDAAKAKGIARKGTGNHLKDLKQDEYKQQQRWLDKQRFAARARLVFWIVSIVLGIALCAWGIWAVISSNRRAQYRGSVEYWRDQPGISPASAARLIRVVDPSTRQSDEDRQLTATMLSLAVKKAIAVYPGPSDMYRGIDMSQATPVGLSQMIAADQGKQYAAGITSTIVILPLAIDEAPNAQQLGLSESEDALLNLLIVISQRVGSPVFDLNQMKATCQNWQDGYIELGKFTGACSMEYQRLGATRSVGWQWILPGVLAVVLGFGSLLANSFIGYPVAGLIELPIFLVGLFCSMAGAVTVLTDQGQDIAGRTLGLKRYMEDFSNFTDRGAADLALWDWYMVYAAAFGISDRVMRELAKAYPQVNDPAWLDANASNSLFYWNYRPYGWYSHRHNDDAAGQMDPGISGPAPAYGGTSFAGGFSDLGSQLNSGLADISSTISAAAPSADSGGDFSSFGSGGGSGFGGSFGGSGGGSFGGR</sequence>
<name>A0A2N0T3V9_BIFLN</name>
<dbReference type="InterPro" id="IPR018702">
    <property type="entry name" value="DUF2207"/>
</dbReference>
<feature type="transmembrane region" description="Helical" evidence="1">
    <location>
        <begin position="527"/>
        <end position="548"/>
    </location>
</feature>
<feature type="transmembrane region" description="Helical" evidence="1">
    <location>
        <begin position="319"/>
        <end position="341"/>
    </location>
</feature>
<keyword evidence="1" id="KW-0472">Membrane</keyword>
<evidence type="ECO:0000256" key="1">
    <source>
        <dbReference type="SAM" id="Phobius"/>
    </source>
</evidence>
<evidence type="ECO:0000313" key="4">
    <source>
        <dbReference type="EMBL" id="PKC90982.1"/>
    </source>
</evidence>
<dbReference type="RefSeq" id="WP_101011012.1">
    <property type="nucleotide sequence ID" value="NZ_JBKOIH010000006.1"/>
</dbReference>
<comment type="caution">
    <text evidence="4">The sequence shown here is derived from an EMBL/GenBank/DDBJ whole genome shotgun (WGS) entry which is preliminary data.</text>
</comment>
<keyword evidence="1" id="KW-0812">Transmembrane</keyword>
<evidence type="ECO:0000259" key="3">
    <source>
        <dbReference type="Pfam" id="PF20990"/>
    </source>
</evidence>
<keyword evidence="1" id="KW-1133">Transmembrane helix</keyword>
<dbReference type="EMBL" id="PJDT01000006">
    <property type="protein sequence ID" value="PKC90982.1"/>
    <property type="molecule type" value="Genomic_DNA"/>
</dbReference>
<gene>
    <name evidence="4" type="ORF">APC1503_0314</name>
</gene>
<proteinExistence type="predicted"/>
<dbReference type="Proteomes" id="UP000232654">
    <property type="component" value="Unassembled WGS sequence"/>
</dbReference>
<dbReference type="InterPro" id="IPR048389">
    <property type="entry name" value="YciQ-like_C"/>
</dbReference>
<evidence type="ECO:0000259" key="2">
    <source>
        <dbReference type="Pfam" id="PF09972"/>
    </source>
</evidence>
<dbReference type="Pfam" id="PF09972">
    <property type="entry name" value="DUF2207"/>
    <property type="match status" value="1"/>
</dbReference>
<reference evidence="4 5" key="1">
    <citation type="submission" date="2017-12" db="EMBL/GenBank/DDBJ databases">
        <title>Bifidobacterium longum APC/DPC strains.</title>
        <authorList>
            <person name="Arboleya S."/>
        </authorList>
    </citation>
    <scope>NUCLEOTIDE SEQUENCE [LARGE SCALE GENOMIC DNA]</scope>
    <source>
        <strain evidence="4 5">APC1503</strain>
    </source>
</reference>
<dbReference type="AlphaFoldDB" id="A0A2N0T3V9"/>
<evidence type="ECO:0008006" key="6">
    <source>
        <dbReference type="Google" id="ProtNLM"/>
    </source>
</evidence>
<feature type="domain" description="Predicted membrane protein YciQ-like C-terminal" evidence="3">
    <location>
        <begin position="353"/>
        <end position="631"/>
    </location>
</feature>